<keyword evidence="2" id="KW-1185">Reference proteome</keyword>
<evidence type="ECO:0000313" key="2">
    <source>
        <dbReference type="Proteomes" id="UP000270673"/>
    </source>
</evidence>
<dbReference type="OrthoDB" id="3196781at2"/>
<dbReference type="InterPro" id="IPR027417">
    <property type="entry name" value="P-loop_NTPase"/>
</dbReference>
<name>A0A3Q9IN73_9BACT</name>
<dbReference type="Proteomes" id="UP000270673">
    <property type="component" value="Chromosome"/>
</dbReference>
<reference evidence="1 2" key="1">
    <citation type="submission" date="2018-10" db="EMBL/GenBank/DDBJ databases">
        <title>Butyricimonas faecalis sp. nov., isolated from human faeces and emended description of the genus Butyricimonas.</title>
        <authorList>
            <person name="Le Roy T."/>
            <person name="Van der Smissen P."/>
            <person name="Paquot A."/>
            <person name="Delzenne N."/>
            <person name="Muccioli G."/>
            <person name="Collet J.-F."/>
            <person name="Cani P.D."/>
        </authorList>
    </citation>
    <scope>NUCLEOTIDE SEQUENCE [LARGE SCALE GENOMIC DNA]</scope>
    <source>
        <strain evidence="1 2">H184</strain>
    </source>
</reference>
<evidence type="ECO:0000313" key="1">
    <source>
        <dbReference type="EMBL" id="AZS29463.1"/>
    </source>
</evidence>
<dbReference type="Gene3D" id="3.40.50.300">
    <property type="entry name" value="P-loop containing nucleotide triphosphate hydrolases"/>
    <property type="match status" value="1"/>
</dbReference>
<evidence type="ECO:0008006" key="3">
    <source>
        <dbReference type="Google" id="ProtNLM"/>
    </source>
</evidence>
<dbReference type="RefSeq" id="WP_127074949.1">
    <property type="nucleotide sequence ID" value="NZ_CP032819.1"/>
</dbReference>
<accession>A0A3Q9IN73</accession>
<protein>
    <recommendedName>
        <fullName evidence="3">Sulfotransferase</fullName>
    </recommendedName>
</protein>
<gene>
    <name evidence="1" type="ORF">D8S85_07725</name>
</gene>
<dbReference type="SUPFAM" id="SSF52540">
    <property type="entry name" value="P-loop containing nucleoside triphosphate hydrolases"/>
    <property type="match status" value="1"/>
</dbReference>
<organism evidence="1 2">
    <name type="scientific">Butyricimonas faecalis</name>
    <dbReference type="NCBI Taxonomy" id="2093856"/>
    <lineage>
        <taxon>Bacteria</taxon>
        <taxon>Pseudomonadati</taxon>
        <taxon>Bacteroidota</taxon>
        <taxon>Bacteroidia</taxon>
        <taxon>Bacteroidales</taxon>
        <taxon>Odoribacteraceae</taxon>
        <taxon>Butyricimonas</taxon>
    </lineage>
</organism>
<proteinExistence type="predicted"/>
<dbReference type="KEGG" id="buy:D8S85_07725"/>
<sequence length="341" mass="41182">MNEQKYKIVTCASFGNTGSGIVTDYLLEFPSIHNPGDYEFRFLQDYGGVSTLEDALLHNQHRMNTDIAIRDFIHYIEYQSGDLLAKHYEKFFKGAFKKISYEFINKLIDVEWPGYWEHHQIIAPKTKRLFMYKLYPRIRRLLGGNRKYIARYLPKSPMYFSNPEPEYFYQCVKEYMESLCESLDPQHKFDFIYFDQLLPPTNVNRYFNYCNNLKVVIVDRDPRDHYIDNYFYWREGWIPLDLDKYIALYRGIRKKLIFEPENSNILRIKFEDAIYHYDEFAEQVNAFLGLKKEDHLFPKRNFDPAISIKNTCLWKRYPVPQSVLEKIERELPEFCYPFERS</sequence>
<dbReference type="EMBL" id="CP032819">
    <property type="protein sequence ID" value="AZS29463.1"/>
    <property type="molecule type" value="Genomic_DNA"/>
</dbReference>
<dbReference type="AlphaFoldDB" id="A0A3Q9IN73"/>